<sequence>MDTASLSSNWKKLQATLKKGSASSSAPASKSASKRKVSDRESGHGTVKRTKFTQKDQSKSRDSKPLLKRKRMADGAETDSSSTNLRRKSSTATLSKTPTETLRSKENEGLSATAEIGKYVAMDCEMVGVGPNPDNDSVLARVSIVNFNGDQIYDSYVRPKEMVTDWRTHVSGIAPKHMVEARTLEAVQKEVYGIMEGRILVGHAVSNDLDALMFAHPKRDIRDTSKHAEYRKIAGGGSPPTEDSCGALPRVEDSGSVEDARATMALYRREKDSFEREHLKKWPIRANAENREKVDGQKKKKKKKSTKKKR</sequence>
<evidence type="ECO:0000259" key="11">
    <source>
        <dbReference type="SMART" id="SM00479"/>
    </source>
</evidence>
<evidence type="ECO:0000256" key="1">
    <source>
        <dbReference type="ARBA" id="ARBA00004123"/>
    </source>
</evidence>
<dbReference type="GO" id="GO:0005634">
    <property type="term" value="C:nucleus"/>
    <property type="evidence" value="ECO:0007669"/>
    <property type="project" value="UniProtKB-SubCell"/>
</dbReference>
<dbReference type="GeneID" id="81364234"/>
<dbReference type="InterPro" id="IPR012337">
    <property type="entry name" value="RNaseH-like_sf"/>
</dbReference>
<feature type="region of interest" description="Disordered" evidence="10">
    <location>
        <begin position="230"/>
        <end position="256"/>
    </location>
</feature>
<dbReference type="PANTHER" id="PTHR12801">
    <property type="entry name" value="RNA EXONUCLEASE REXO1 / RECO3 FAMILY MEMBER-RELATED"/>
    <property type="match status" value="1"/>
</dbReference>
<dbReference type="InterPro" id="IPR047021">
    <property type="entry name" value="REXO1/3/4-like"/>
</dbReference>
<evidence type="ECO:0000256" key="4">
    <source>
        <dbReference type="ARBA" id="ARBA00022552"/>
    </source>
</evidence>
<dbReference type="SMART" id="SM00479">
    <property type="entry name" value="EXOIII"/>
    <property type="match status" value="1"/>
</dbReference>
<keyword evidence="7" id="KW-0269">Exonuclease</keyword>
<dbReference type="PANTHER" id="PTHR12801:SF45">
    <property type="entry name" value="RNA EXONUCLEASE 4"/>
    <property type="match status" value="1"/>
</dbReference>
<evidence type="ECO:0000256" key="6">
    <source>
        <dbReference type="ARBA" id="ARBA00022801"/>
    </source>
</evidence>
<name>A0A9X0BEC7_9EURO</name>
<gene>
    <name evidence="12" type="ORF">N7509_000617</name>
</gene>
<keyword evidence="13" id="KW-1185">Reference proteome</keyword>
<reference evidence="12" key="1">
    <citation type="submission" date="2022-12" db="EMBL/GenBank/DDBJ databases">
        <authorList>
            <person name="Petersen C."/>
        </authorList>
    </citation>
    <scope>NUCLEOTIDE SEQUENCE</scope>
    <source>
        <strain evidence="12">IBT 29677</strain>
    </source>
</reference>
<comment type="subcellular location">
    <subcellularLocation>
        <location evidence="1">Nucleus</location>
    </subcellularLocation>
</comment>
<dbReference type="OrthoDB" id="8191639at2759"/>
<evidence type="ECO:0000256" key="5">
    <source>
        <dbReference type="ARBA" id="ARBA00022722"/>
    </source>
</evidence>
<dbReference type="SUPFAM" id="SSF53098">
    <property type="entry name" value="Ribonuclease H-like"/>
    <property type="match status" value="1"/>
</dbReference>
<dbReference type="GO" id="GO:0008408">
    <property type="term" value="F:3'-5' exonuclease activity"/>
    <property type="evidence" value="ECO:0007669"/>
    <property type="project" value="InterPro"/>
</dbReference>
<evidence type="ECO:0000256" key="7">
    <source>
        <dbReference type="ARBA" id="ARBA00022839"/>
    </source>
</evidence>
<evidence type="ECO:0000256" key="10">
    <source>
        <dbReference type="SAM" id="MobiDB-lite"/>
    </source>
</evidence>
<keyword evidence="8" id="KW-0539">Nucleus</keyword>
<dbReference type="InterPro" id="IPR036397">
    <property type="entry name" value="RNaseH_sf"/>
</dbReference>
<dbReference type="CDD" id="cd06144">
    <property type="entry name" value="REX4_like"/>
    <property type="match status" value="1"/>
</dbReference>
<reference evidence="12" key="2">
    <citation type="journal article" date="2023" name="IMA Fungus">
        <title>Comparative genomic study of the Penicillium genus elucidates a diverse pangenome and 15 lateral gene transfer events.</title>
        <authorList>
            <person name="Petersen C."/>
            <person name="Sorensen T."/>
            <person name="Nielsen M.R."/>
            <person name="Sondergaard T.E."/>
            <person name="Sorensen J.L."/>
            <person name="Fitzpatrick D.A."/>
            <person name="Frisvad J.C."/>
            <person name="Nielsen K.L."/>
        </authorList>
    </citation>
    <scope>NUCLEOTIDE SEQUENCE</scope>
    <source>
        <strain evidence="12">IBT 29677</strain>
    </source>
</reference>
<feature type="compositionally biased region" description="Polar residues" evidence="10">
    <location>
        <begin position="78"/>
        <end position="101"/>
    </location>
</feature>
<feature type="compositionally biased region" description="Basic and acidic residues" evidence="10">
    <location>
        <begin position="53"/>
        <end position="65"/>
    </location>
</feature>
<dbReference type="AlphaFoldDB" id="A0A9X0BEC7"/>
<dbReference type="InterPro" id="IPR013520">
    <property type="entry name" value="Ribonucl_H"/>
</dbReference>
<dbReference type="RefSeq" id="XP_056493836.1">
    <property type="nucleotide sequence ID" value="XM_056625254.1"/>
</dbReference>
<feature type="region of interest" description="Disordered" evidence="10">
    <location>
        <begin position="1"/>
        <end position="109"/>
    </location>
</feature>
<evidence type="ECO:0000256" key="9">
    <source>
        <dbReference type="ARBA" id="ARBA00025599"/>
    </source>
</evidence>
<dbReference type="GO" id="GO:0003676">
    <property type="term" value="F:nucleic acid binding"/>
    <property type="evidence" value="ECO:0007669"/>
    <property type="project" value="InterPro"/>
</dbReference>
<feature type="compositionally biased region" description="Basic and acidic residues" evidence="10">
    <location>
        <begin position="288"/>
        <end position="297"/>
    </location>
</feature>
<keyword evidence="5" id="KW-0540">Nuclease</keyword>
<evidence type="ECO:0000256" key="2">
    <source>
        <dbReference type="ARBA" id="ARBA00010489"/>
    </source>
</evidence>
<proteinExistence type="inferred from homology"/>
<feature type="compositionally biased region" description="Polar residues" evidence="10">
    <location>
        <begin position="1"/>
        <end position="11"/>
    </location>
</feature>
<dbReference type="Pfam" id="PF00929">
    <property type="entry name" value="RNase_T"/>
    <property type="match status" value="1"/>
</dbReference>
<dbReference type="FunFam" id="3.30.420.10:FF:000007">
    <property type="entry name" value="Interferon-stimulated exonuclease gene 20"/>
    <property type="match status" value="1"/>
</dbReference>
<keyword evidence="6" id="KW-0378">Hydrolase</keyword>
<keyword evidence="4" id="KW-0698">rRNA processing</keyword>
<dbReference type="EMBL" id="JAPZBU010000003">
    <property type="protein sequence ID" value="KAJ5413990.1"/>
    <property type="molecule type" value="Genomic_DNA"/>
</dbReference>
<comment type="similarity">
    <text evidence="2">Belongs to the REXO4 family.</text>
</comment>
<dbReference type="GO" id="GO:0000027">
    <property type="term" value="P:ribosomal large subunit assembly"/>
    <property type="evidence" value="ECO:0007669"/>
    <property type="project" value="TreeGrafter"/>
</dbReference>
<dbReference type="Proteomes" id="UP001147747">
    <property type="component" value="Unassembled WGS sequence"/>
</dbReference>
<comment type="function">
    <text evidence="9">Exoribonuclease involved in ribosome biosynthesis. Involved in the processing of ITS1, the internal transcribed spacer localized between the 18S and 5.8S rRNAs.</text>
</comment>
<evidence type="ECO:0000313" key="12">
    <source>
        <dbReference type="EMBL" id="KAJ5413990.1"/>
    </source>
</evidence>
<dbReference type="Gene3D" id="3.30.420.10">
    <property type="entry name" value="Ribonuclease H-like superfamily/Ribonuclease H"/>
    <property type="match status" value="1"/>
</dbReference>
<evidence type="ECO:0000256" key="8">
    <source>
        <dbReference type="ARBA" id="ARBA00023242"/>
    </source>
</evidence>
<accession>A0A9X0BEC7</accession>
<dbReference type="GO" id="GO:0006364">
    <property type="term" value="P:rRNA processing"/>
    <property type="evidence" value="ECO:0007669"/>
    <property type="project" value="UniProtKB-KW"/>
</dbReference>
<feature type="region of interest" description="Disordered" evidence="10">
    <location>
        <begin position="277"/>
        <end position="310"/>
    </location>
</feature>
<protein>
    <recommendedName>
        <fullName evidence="3">RNA exonuclease 4</fullName>
    </recommendedName>
</protein>
<feature type="compositionally biased region" description="Low complexity" evidence="10">
    <location>
        <begin position="18"/>
        <end position="31"/>
    </location>
</feature>
<feature type="compositionally biased region" description="Basic residues" evidence="10">
    <location>
        <begin position="298"/>
        <end position="310"/>
    </location>
</feature>
<evidence type="ECO:0000313" key="13">
    <source>
        <dbReference type="Proteomes" id="UP001147747"/>
    </source>
</evidence>
<comment type="caution">
    <text evidence="12">The sequence shown here is derived from an EMBL/GenBank/DDBJ whole genome shotgun (WGS) entry which is preliminary data.</text>
</comment>
<dbReference type="InterPro" id="IPR037431">
    <property type="entry name" value="REX4_DEDDh_dom"/>
</dbReference>
<feature type="domain" description="Exonuclease" evidence="11">
    <location>
        <begin position="118"/>
        <end position="276"/>
    </location>
</feature>
<evidence type="ECO:0000256" key="3">
    <source>
        <dbReference type="ARBA" id="ARBA00016937"/>
    </source>
</evidence>
<organism evidence="12 13">
    <name type="scientific">Penicillium cosmopolitanum</name>
    <dbReference type="NCBI Taxonomy" id="1131564"/>
    <lineage>
        <taxon>Eukaryota</taxon>
        <taxon>Fungi</taxon>
        <taxon>Dikarya</taxon>
        <taxon>Ascomycota</taxon>
        <taxon>Pezizomycotina</taxon>
        <taxon>Eurotiomycetes</taxon>
        <taxon>Eurotiomycetidae</taxon>
        <taxon>Eurotiales</taxon>
        <taxon>Aspergillaceae</taxon>
        <taxon>Penicillium</taxon>
    </lineage>
</organism>